<evidence type="ECO:0000313" key="1">
    <source>
        <dbReference type="EMBL" id="NYI68313.1"/>
    </source>
</evidence>
<organism evidence="1 2">
    <name type="scientific">Spelaeicoccus albus</name>
    <dbReference type="NCBI Taxonomy" id="1280376"/>
    <lineage>
        <taxon>Bacteria</taxon>
        <taxon>Bacillati</taxon>
        <taxon>Actinomycetota</taxon>
        <taxon>Actinomycetes</taxon>
        <taxon>Micrococcales</taxon>
        <taxon>Brevibacteriaceae</taxon>
        <taxon>Spelaeicoccus</taxon>
    </lineage>
</organism>
<dbReference type="InterPro" id="IPR005583">
    <property type="entry name" value="YaaA"/>
</dbReference>
<proteinExistence type="predicted"/>
<keyword evidence="2" id="KW-1185">Reference proteome</keyword>
<dbReference type="RefSeq" id="WP_179428676.1">
    <property type="nucleotide sequence ID" value="NZ_JACBZP010000001.1"/>
</dbReference>
<dbReference type="GO" id="GO:0033194">
    <property type="term" value="P:response to hydroperoxide"/>
    <property type="evidence" value="ECO:0007669"/>
    <property type="project" value="TreeGrafter"/>
</dbReference>
<dbReference type="GO" id="GO:0005829">
    <property type="term" value="C:cytosol"/>
    <property type="evidence" value="ECO:0007669"/>
    <property type="project" value="TreeGrafter"/>
</dbReference>
<dbReference type="Pfam" id="PF03883">
    <property type="entry name" value="H2O2_YaaD"/>
    <property type="match status" value="1"/>
</dbReference>
<dbReference type="PANTHER" id="PTHR30283">
    <property type="entry name" value="PEROXIDE STRESS RESPONSE PROTEIN YAAA"/>
    <property type="match status" value="1"/>
</dbReference>
<evidence type="ECO:0000313" key="2">
    <source>
        <dbReference type="Proteomes" id="UP000539111"/>
    </source>
</evidence>
<gene>
    <name evidence="1" type="ORF">BJY26_002619</name>
</gene>
<sequence>MLILLPPSEGKTPATGKDRLDLAALTFPELTDDRRIVLEALVKVSAHEDALRVLGVGDTLTDQVQRNVRLDTEPVAPAHSVYSGVLYEALGYRSMTATAKKRADASILIVSALFGAVAPPDRIPAYRLSMGTNLPGLGRLSSWWKSRLAVPLTAYAHDQLVIDCRSSDYATAWKAPAGSVAVRVFRESGGKRTVVSHMAKQTRGELARHLLTRRGRAPQTPRDLLKIASTRWTAELQPPAGSRPGSLDLILPG</sequence>
<dbReference type="PANTHER" id="PTHR30283:SF4">
    <property type="entry name" value="PEROXIDE STRESS RESISTANCE PROTEIN YAAA"/>
    <property type="match status" value="1"/>
</dbReference>
<dbReference type="Proteomes" id="UP000539111">
    <property type="component" value="Unassembled WGS sequence"/>
</dbReference>
<comment type="caution">
    <text evidence="1">The sequence shown here is derived from an EMBL/GenBank/DDBJ whole genome shotgun (WGS) entry which is preliminary data.</text>
</comment>
<name>A0A7Z0II97_9MICO</name>
<evidence type="ECO:0008006" key="3">
    <source>
        <dbReference type="Google" id="ProtNLM"/>
    </source>
</evidence>
<accession>A0A7Z0II97</accession>
<dbReference type="EMBL" id="JACBZP010000001">
    <property type="protein sequence ID" value="NYI68313.1"/>
    <property type="molecule type" value="Genomic_DNA"/>
</dbReference>
<dbReference type="AlphaFoldDB" id="A0A7Z0II97"/>
<reference evidence="1 2" key="1">
    <citation type="submission" date="2020-07" db="EMBL/GenBank/DDBJ databases">
        <title>Sequencing the genomes of 1000 actinobacteria strains.</title>
        <authorList>
            <person name="Klenk H.-P."/>
        </authorList>
    </citation>
    <scope>NUCLEOTIDE SEQUENCE [LARGE SCALE GENOMIC DNA]</scope>
    <source>
        <strain evidence="1 2">DSM 26341</strain>
    </source>
</reference>
<protein>
    <recommendedName>
        <fullName evidence="3">Peroxide stress protein YaaA</fullName>
    </recommendedName>
</protein>